<feature type="compositionally biased region" description="Low complexity" evidence="1">
    <location>
        <begin position="19"/>
        <end position="28"/>
    </location>
</feature>
<dbReference type="EMBL" id="BAAAHP010000117">
    <property type="protein sequence ID" value="GAA0945002.1"/>
    <property type="molecule type" value="Genomic_DNA"/>
</dbReference>
<gene>
    <name evidence="2" type="ORF">GCM10009559_42840</name>
</gene>
<sequence>MRATLVPHSAPVQVSCAPAADAADGPCPSRAGLTEPSRASIAVAPGPERAVDVDRASH</sequence>
<evidence type="ECO:0000313" key="2">
    <source>
        <dbReference type="EMBL" id="GAA0945002.1"/>
    </source>
</evidence>
<feature type="region of interest" description="Disordered" evidence="1">
    <location>
        <begin position="19"/>
        <end position="58"/>
    </location>
</feature>
<proteinExistence type="predicted"/>
<reference evidence="2 3" key="1">
    <citation type="journal article" date="2019" name="Int. J. Syst. Evol. Microbiol.">
        <title>The Global Catalogue of Microorganisms (GCM) 10K type strain sequencing project: providing services to taxonomists for standard genome sequencing and annotation.</title>
        <authorList>
            <consortium name="The Broad Institute Genomics Platform"/>
            <consortium name="The Broad Institute Genome Sequencing Center for Infectious Disease"/>
            <person name="Wu L."/>
            <person name="Ma J."/>
        </authorList>
    </citation>
    <scope>NUCLEOTIDE SEQUENCE [LARGE SCALE GENOMIC DNA]</scope>
    <source>
        <strain evidence="2 3">JCM 11117</strain>
    </source>
</reference>
<evidence type="ECO:0000256" key="1">
    <source>
        <dbReference type="SAM" id="MobiDB-lite"/>
    </source>
</evidence>
<feature type="compositionally biased region" description="Basic and acidic residues" evidence="1">
    <location>
        <begin position="49"/>
        <end position="58"/>
    </location>
</feature>
<protein>
    <submittedName>
        <fullName evidence="2">Uncharacterized protein</fullName>
    </submittedName>
</protein>
<name>A0ABN1QNH1_9PSEU</name>
<evidence type="ECO:0000313" key="3">
    <source>
        <dbReference type="Proteomes" id="UP001499967"/>
    </source>
</evidence>
<keyword evidence="3" id="KW-1185">Reference proteome</keyword>
<dbReference type="Proteomes" id="UP001499967">
    <property type="component" value="Unassembled WGS sequence"/>
</dbReference>
<organism evidence="2 3">
    <name type="scientific">Pseudonocardia zijingensis</name>
    <dbReference type="NCBI Taxonomy" id="153376"/>
    <lineage>
        <taxon>Bacteria</taxon>
        <taxon>Bacillati</taxon>
        <taxon>Actinomycetota</taxon>
        <taxon>Actinomycetes</taxon>
        <taxon>Pseudonocardiales</taxon>
        <taxon>Pseudonocardiaceae</taxon>
        <taxon>Pseudonocardia</taxon>
    </lineage>
</organism>
<comment type="caution">
    <text evidence="2">The sequence shown here is derived from an EMBL/GenBank/DDBJ whole genome shotgun (WGS) entry which is preliminary data.</text>
</comment>
<accession>A0ABN1QNH1</accession>